<accession>A0A9X2XKM4</accession>
<evidence type="ECO:0000313" key="2">
    <source>
        <dbReference type="Proteomes" id="UP001139955"/>
    </source>
</evidence>
<comment type="caution">
    <text evidence="1">The sequence shown here is derived from an EMBL/GenBank/DDBJ whole genome shotgun (WGS) entry which is preliminary data.</text>
</comment>
<sequence>MDLYEDEVALWSDFVAKTLTKTFTLTMPPEMLKIIADLADKFILERRKREVVSEDK</sequence>
<gene>
    <name evidence="1" type="ORF">OC940_22940</name>
</gene>
<reference evidence="1" key="2">
    <citation type="journal article" date="2023" name="mSystems">
        <title>Charting the Lipopeptidome of Nonpathogenic Pseudomonas.</title>
        <authorList>
            <person name="Cesa-Luna C."/>
            <person name="Geudens N."/>
            <person name="Girard L."/>
            <person name="De Roo V."/>
            <person name="Maklad H.R."/>
            <person name="Martins J.C."/>
            <person name="Hofte M."/>
            <person name="De Mot R."/>
        </authorList>
    </citation>
    <scope>NUCLEOTIDE SEQUENCE</scope>
    <source>
        <strain evidence="1">B1M3-32</strain>
    </source>
</reference>
<name>A0A9X2XKM4_9PSED</name>
<keyword evidence="2" id="KW-1185">Reference proteome</keyword>
<evidence type="ECO:0000313" key="1">
    <source>
        <dbReference type="EMBL" id="MCU7250680.1"/>
    </source>
</evidence>
<organism evidence="1 2">
    <name type="scientific">Pseudomonas koreensis</name>
    <dbReference type="NCBI Taxonomy" id="198620"/>
    <lineage>
        <taxon>Bacteria</taxon>
        <taxon>Pseudomonadati</taxon>
        <taxon>Pseudomonadota</taxon>
        <taxon>Gammaproteobacteria</taxon>
        <taxon>Pseudomonadales</taxon>
        <taxon>Pseudomonadaceae</taxon>
        <taxon>Pseudomonas</taxon>
    </lineage>
</organism>
<reference evidence="1" key="1">
    <citation type="submission" date="2022-09" db="EMBL/GenBank/DDBJ databases">
        <authorList>
            <person name="Cesa-Luna C."/>
            <person name="Girard L."/>
            <person name="Lood C."/>
            <person name="Hofte M."/>
            <person name="De Mot R."/>
        </authorList>
    </citation>
    <scope>NUCLEOTIDE SEQUENCE</scope>
    <source>
        <strain evidence="1">B1M3-32</strain>
    </source>
</reference>
<dbReference type="RefSeq" id="WP_262151584.1">
    <property type="nucleotide sequence ID" value="NZ_JAOSKY010000017.1"/>
</dbReference>
<dbReference type="EMBL" id="JAOSKY010000017">
    <property type="protein sequence ID" value="MCU7250680.1"/>
    <property type="molecule type" value="Genomic_DNA"/>
</dbReference>
<dbReference type="Proteomes" id="UP001139955">
    <property type="component" value="Unassembled WGS sequence"/>
</dbReference>
<protein>
    <submittedName>
        <fullName evidence="1">Uncharacterized protein</fullName>
    </submittedName>
</protein>
<dbReference type="AlphaFoldDB" id="A0A9X2XKM4"/>
<proteinExistence type="predicted"/>